<protein>
    <submittedName>
        <fullName evidence="1">Uncharacterized protein</fullName>
    </submittedName>
</protein>
<comment type="caution">
    <text evidence="1">The sequence shown here is derived from an EMBL/GenBank/DDBJ whole genome shotgun (WGS) entry which is preliminary data.</text>
</comment>
<proteinExistence type="predicted"/>
<keyword evidence="2" id="KW-1185">Reference proteome</keyword>
<organism evidence="1 2">
    <name type="scientific">Elysia crispata</name>
    <name type="common">lettuce slug</name>
    <dbReference type="NCBI Taxonomy" id="231223"/>
    <lineage>
        <taxon>Eukaryota</taxon>
        <taxon>Metazoa</taxon>
        <taxon>Spiralia</taxon>
        <taxon>Lophotrochozoa</taxon>
        <taxon>Mollusca</taxon>
        <taxon>Gastropoda</taxon>
        <taxon>Heterobranchia</taxon>
        <taxon>Euthyneura</taxon>
        <taxon>Panpulmonata</taxon>
        <taxon>Sacoglossa</taxon>
        <taxon>Placobranchoidea</taxon>
        <taxon>Plakobranchidae</taxon>
        <taxon>Elysia</taxon>
    </lineage>
</organism>
<evidence type="ECO:0000313" key="1">
    <source>
        <dbReference type="EMBL" id="KAK3730682.1"/>
    </source>
</evidence>
<sequence>MQELQRRCQLASMHDIRTLKVQQQFAVFSTCVRESRNGTRFTLKLCILAAYKSSSRTASQPVTTGPLINSTPWFSNHPTFPAASEALHSHTNRREEHTKSLAVVFSGRPFRSIGQVSIPPGTDGCG</sequence>
<evidence type="ECO:0000313" key="2">
    <source>
        <dbReference type="Proteomes" id="UP001283361"/>
    </source>
</evidence>
<name>A0AAE0Y2Y2_9GAST</name>
<accession>A0AAE0Y2Y2</accession>
<reference evidence="1" key="1">
    <citation type="journal article" date="2023" name="G3 (Bethesda)">
        <title>A reference genome for the long-term kleptoplast-retaining sea slug Elysia crispata morphotype clarki.</title>
        <authorList>
            <person name="Eastman K.E."/>
            <person name="Pendleton A.L."/>
            <person name="Shaikh M.A."/>
            <person name="Suttiyut T."/>
            <person name="Ogas R."/>
            <person name="Tomko P."/>
            <person name="Gavelis G."/>
            <person name="Widhalm J.R."/>
            <person name="Wisecaver J.H."/>
        </authorList>
    </citation>
    <scope>NUCLEOTIDE SEQUENCE</scope>
    <source>
        <strain evidence="1">ECLA1</strain>
    </source>
</reference>
<dbReference type="EMBL" id="JAWDGP010007062">
    <property type="protein sequence ID" value="KAK3730682.1"/>
    <property type="molecule type" value="Genomic_DNA"/>
</dbReference>
<gene>
    <name evidence="1" type="ORF">RRG08_041463</name>
</gene>
<dbReference type="AlphaFoldDB" id="A0AAE0Y2Y2"/>
<dbReference type="Proteomes" id="UP001283361">
    <property type="component" value="Unassembled WGS sequence"/>
</dbReference>